<sequence>MRIGDLAMIVGVSVATIRYYEQEGLIEEPERSDSNYRSYGSETVARLGFIRRCRSLGMSLTEIRRLLKLTEAPDANCGEVDELLDKHISNVREQRRNLAKLERALRTLRADCHTSGQVRGCGILRDSALISEDSGAQIRK</sequence>
<dbReference type="Gene3D" id="1.10.1660.10">
    <property type="match status" value="1"/>
</dbReference>
<dbReference type="PRINTS" id="PR00040">
    <property type="entry name" value="HTHMERR"/>
</dbReference>
<dbReference type="EMBL" id="LPDO01000151">
    <property type="protein sequence ID" value="KVT41359.1"/>
    <property type="molecule type" value="Genomic_DNA"/>
</dbReference>
<protein>
    <recommendedName>
        <fullName evidence="3">HTH merR-type domain-containing protein</fullName>
    </recommendedName>
</protein>
<reference evidence="4 5" key="1">
    <citation type="submission" date="2015-11" db="EMBL/GenBank/DDBJ databases">
        <title>Expanding the genomic diversity of Burkholderia species for the development of highly accurate diagnostics.</title>
        <authorList>
            <person name="Sahl J."/>
            <person name="Keim P."/>
            <person name="Wagner D."/>
        </authorList>
    </citation>
    <scope>NUCLEOTIDE SEQUENCE [LARGE SCALE GENOMIC DNA]</scope>
    <source>
        <strain evidence="4 5">MSMB1137WGS</strain>
    </source>
</reference>
<dbReference type="SMART" id="SM00422">
    <property type="entry name" value="HTH_MERR"/>
    <property type="match status" value="1"/>
</dbReference>
<feature type="coiled-coil region" evidence="2">
    <location>
        <begin position="84"/>
        <end position="111"/>
    </location>
</feature>
<dbReference type="InterPro" id="IPR047057">
    <property type="entry name" value="MerR_fam"/>
</dbReference>
<gene>
    <name evidence="4" type="ORF">WK53_19825</name>
</gene>
<keyword evidence="1" id="KW-0238">DNA-binding</keyword>
<proteinExistence type="predicted"/>
<dbReference type="PROSITE" id="PS00552">
    <property type="entry name" value="HTH_MERR_1"/>
    <property type="match status" value="1"/>
</dbReference>
<dbReference type="GO" id="GO:0045893">
    <property type="term" value="P:positive regulation of DNA-templated transcription"/>
    <property type="evidence" value="ECO:0007669"/>
    <property type="project" value="InterPro"/>
</dbReference>
<accession>A0AAW3N4P8</accession>
<dbReference type="InterPro" id="IPR011791">
    <property type="entry name" value="CadR-PbrR"/>
</dbReference>
<evidence type="ECO:0000313" key="5">
    <source>
        <dbReference type="Proteomes" id="UP000056732"/>
    </source>
</evidence>
<evidence type="ECO:0000256" key="2">
    <source>
        <dbReference type="SAM" id="Coils"/>
    </source>
</evidence>
<dbReference type="RefSeq" id="WP_059934122.1">
    <property type="nucleotide sequence ID" value="NZ_LPDO01000151.1"/>
</dbReference>
<evidence type="ECO:0000313" key="4">
    <source>
        <dbReference type="EMBL" id="KVT41359.1"/>
    </source>
</evidence>
<dbReference type="PROSITE" id="PS50937">
    <property type="entry name" value="HTH_MERR_2"/>
    <property type="match status" value="1"/>
</dbReference>
<dbReference type="PANTHER" id="PTHR30204">
    <property type="entry name" value="REDOX-CYCLING DRUG-SENSING TRANSCRIPTIONAL ACTIVATOR SOXR"/>
    <property type="match status" value="1"/>
</dbReference>
<dbReference type="SUPFAM" id="SSF46955">
    <property type="entry name" value="Putative DNA-binding domain"/>
    <property type="match status" value="1"/>
</dbReference>
<dbReference type="AlphaFoldDB" id="A0AAW3N4P8"/>
<dbReference type="InterPro" id="IPR000551">
    <property type="entry name" value="MerR-type_HTH_dom"/>
</dbReference>
<evidence type="ECO:0000256" key="1">
    <source>
        <dbReference type="ARBA" id="ARBA00023125"/>
    </source>
</evidence>
<dbReference type="NCBIfam" id="TIGR02047">
    <property type="entry name" value="CadR-PbrR"/>
    <property type="match status" value="1"/>
</dbReference>
<dbReference type="Proteomes" id="UP000056732">
    <property type="component" value="Unassembled WGS sequence"/>
</dbReference>
<name>A0AAW3N4P8_9BURK</name>
<dbReference type="InterPro" id="IPR009061">
    <property type="entry name" value="DNA-bd_dom_put_sf"/>
</dbReference>
<keyword evidence="2" id="KW-0175">Coiled coil</keyword>
<dbReference type="GO" id="GO:0003700">
    <property type="term" value="F:DNA-binding transcription factor activity"/>
    <property type="evidence" value="ECO:0007669"/>
    <property type="project" value="InterPro"/>
</dbReference>
<evidence type="ECO:0000259" key="3">
    <source>
        <dbReference type="PROSITE" id="PS50937"/>
    </source>
</evidence>
<dbReference type="Pfam" id="PF13411">
    <property type="entry name" value="MerR_1"/>
    <property type="match status" value="1"/>
</dbReference>
<comment type="caution">
    <text evidence="4">The sequence shown here is derived from an EMBL/GenBank/DDBJ whole genome shotgun (WGS) entry which is preliminary data.</text>
</comment>
<dbReference type="PANTHER" id="PTHR30204:SF92">
    <property type="entry name" value="HTH-TYPE TRANSCRIPTIONAL REGULATOR ZNTR"/>
    <property type="match status" value="1"/>
</dbReference>
<organism evidence="4 5">
    <name type="scientific">Burkholderia ubonensis</name>
    <dbReference type="NCBI Taxonomy" id="101571"/>
    <lineage>
        <taxon>Bacteria</taxon>
        <taxon>Pseudomonadati</taxon>
        <taxon>Pseudomonadota</taxon>
        <taxon>Betaproteobacteria</taxon>
        <taxon>Burkholderiales</taxon>
        <taxon>Burkholderiaceae</taxon>
        <taxon>Burkholderia</taxon>
        <taxon>Burkholderia cepacia complex</taxon>
    </lineage>
</organism>
<dbReference type="GO" id="GO:0003677">
    <property type="term" value="F:DNA binding"/>
    <property type="evidence" value="ECO:0007669"/>
    <property type="project" value="UniProtKB-KW"/>
</dbReference>
<dbReference type="GO" id="GO:0046872">
    <property type="term" value="F:metal ion binding"/>
    <property type="evidence" value="ECO:0007669"/>
    <property type="project" value="InterPro"/>
</dbReference>
<feature type="domain" description="HTH merR-type" evidence="3">
    <location>
        <begin position="1"/>
        <end position="69"/>
    </location>
</feature>
<dbReference type="CDD" id="cd04784">
    <property type="entry name" value="HTH_CadR-PbrR"/>
    <property type="match status" value="1"/>
</dbReference>